<evidence type="ECO:0008006" key="4">
    <source>
        <dbReference type="Google" id="ProtNLM"/>
    </source>
</evidence>
<name>A0A6I6ITT5_9RHOB</name>
<dbReference type="RefSeq" id="WP_157708292.1">
    <property type="nucleotide sequence ID" value="NZ_CP034348.1"/>
</dbReference>
<evidence type="ECO:0000313" key="3">
    <source>
        <dbReference type="Proteomes" id="UP000428330"/>
    </source>
</evidence>
<keyword evidence="1" id="KW-0812">Transmembrane</keyword>
<keyword evidence="1" id="KW-0472">Membrane</keyword>
<dbReference type="Proteomes" id="UP000428330">
    <property type="component" value="Chromosome"/>
</dbReference>
<reference evidence="3" key="1">
    <citation type="submission" date="2018-12" db="EMBL/GenBank/DDBJ databases">
        <title>Complete genome sequence of Roseovarius sp. MME-070.</title>
        <authorList>
            <person name="Nam Y.-D."/>
            <person name="Kang J."/>
            <person name="Chung W.-H."/>
            <person name="Park Y.S."/>
        </authorList>
    </citation>
    <scope>NUCLEOTIDE SEQUENCE [LARGE SCALE GENOMIC DNA]</scope>
    <source>
        <strain evidence="3">MME-070</strain>
    </source>
</reference>
<accession>A0A6I6ITT5</accession>
<dbReference type="EMBL" id="CP034348">
    <property type="protein sequence ID" value="QGX99612.1"/>
    <property type="molecule type" value="Genomic_DNA"/>
</dbReference>
<dbReference type="AlphaFoldDB" id="A0A6I6ITT5"/>
<feature type="transmembrane region" description="Helical" evidence="1">
    <location>
        <begin position="20"/>
        <end position="41"/>
    </location>
</feature>
<evidence type="ECO:0000313" key="2">
    <source>
        <dbReference type="EMBL" id="QGX99612.1"/>
    </source>
</evidence>
<protein>
    <recommendedName>
        <fullName evidence="4">DUF2244 domain-containing protein</fullName>
    </recommendedName>
</protein>
<dbReference type="KEGG" id="rom:EI983_15595"/>
<keyword evidence="3" id="KW-1185">Reference proteome</keyword>
<feature type="transmembrane region" description="Helical" evidence="1">
    <location>
        <begin position="47"/>
        <end position="70"/>
    </location>
</feature>
<evidence type="ECO:0000256" key="1">
    <source>
        <dbReference type="SAM" id="Phobius"/>
    </source>
</evidence>
<dbReference type="OrthoDB" id="7728331at2"/>
<organism evidence="2 3">
    <name type="scientific">Roseovarius faecimaris</name>
    <dbReference type="NCBI Taxonomy" id="2494550"/>
    <lineage>
        <taxon>Bacteria</taxon>
        <taxon>Pseudomonadati</taxon>
        <taxon>Pseudomonadota</taxon>
        <taxon>Alphaproteobacteria</taxon>
        <taxon>Rhodobacterales</taxon>
        <taxon>Roseobacteraceae</taxon>
        <taxon>Roseovarius</taxon>
    </lineage>
</organism>
<gene>
    <name evidence="2" type="ORF">EI983_15595</name>
</gene>
<keyword evidence="1" id="KW-1133">Transmembrane helix</keyword>
<sequence length="173" mass="19318">MKVTHDSHDTLILDHIPWALAIGLSCLIVLFVGIGLVPLGLSPDPLWWLFSALFIIVGGGLWLMALELFARRLQFVFDRSQDRITIRRVSVFRRREASHRLSRLIEARIEQSTGQNGQALTRPVLILRGKSADQTVPLHSYYTSGNGPEAMVAAINNWWLRDGSGQAGHPSRA</sequence>
<dbReference type="PROSITE" id="PS51257">
    <property type="entry name" value="PROKAR_LIPOPROTEIN"/>
    <property type="match status" value="1"/>
</dbReference>
<proteinExistence type="predicted"/>